<organism evidence="1">
    <name type="scientific">marine sediment metagenome</name>
    <dbReference type="NCBI Taxonomy" id="412755"/>
    <lineage>
        <taxon>unclassified sequences</taxon>
        <taxon>metagenomes</taxon>
        <taxon>ecological metagenomes</taxon>
    </lineage>
</organism>
<feature type="non-terminal residue" evidence="1">
    <location>
        <position position="1"/>
    </location>
</feature>
<gene>
    <name evidence="1" type="ORF">S01H4_30335</name>
</gene>
<accession>X1AWT2</accession>
<evidence type="ECO:0000313" key="1">
    <source>
        <dbReference type="EMBL" id="GAG87220.1"/>
    </source>
</evidence>
<sequence length="137" mass="15491">YVLKYEKGPIPGVGINFYWNEEFILEEAFLIWDVGKTITGSFEIPKSKIRATNSLTLKITQAPFGNNVVSFDSPITLGYSEEPEQPPEGETWWDIFLEWVEKNKYWAALGVTGLAVLYMMMKTAKPIIVIPRGKKGG</sequence>
<reference evidence="1" key="1">
    <citation type="journal article" date="2014" name="Front. Microbiol.">
        <title>High frequency of phylogenetically diverse reductive dehalogenase-homologous genes in deep subseafloor sedimentary metagenomes.</title>
        <authorList>
            <person name="Kawai M."/>
            <person name="Futagami T."/>
            <person name="Toyoda A."/>
            <person name="Takaki Y."/>
            <person name="Nishi S."/>
            <person name="Hori S."/>
            <person name="Arai W."/>
            <person name="Tsubouchi T."/>
            <person name="Morono Y."/>
            <person name="Uchiyama I."/>
            <person name="Ito T."/>
            <person name="Fujiyama A."/>
            <person name="Inagaki F."/>
            <person name="Takami H."/>
        </authorList>
    </citation>
    <scope>NUCLEOTIDE SEQUENCE</scope>
    <source>
        <strain evidence="1">Expedition CK06-06</strain>
    </source>
</reference>
<dbReference type="AlphaFoldDB" id="X1AWT2"/>
<comment type="caution">
    <text evidence="1">The sequence shown here is derived from an EMBL/GenBank/DDBJ whole genome shotgun (WGS) entry which is preliminary data.</text>
</comment>
<name>X1AWT2_9ZZZZ</name>
<protein>
    <submittedName>
        <fullName evidence="1">Uncharacterized protein</fullName>
    </submittedName>
</protein>
<dbReference type="EMBL" id="BART01015650">
    <property type="protein sequence ID" value="GAG87220.1"/>
    <property type="molecule type" value="Genomic_DNA"/>
</dbReference>
<proteinExistence type="predicted"/>